<evidence type="ECO:0000256" key="1">
    <source>
        <dbReference type="ARBA" id="ARBA00001933"/>
    </source>
</evidence>
<dbReference type="Proteomes" id="UP000198226">
    <property type="component" value="Chromosome I"/>
</dbReference>
<comment type="catalytic activity">
    <reaction evidence="13 16">
        <text>L-leucine + 2-oxoglutarate = 4-methyl-2-oxopentanoate + L-glutamate</text>
        <dbReference type="Rhea" id="RHEA:18321"/>
        <dbReference type="ChEBI" id="CHEBI:16810"/>
        <dbReference type="ChEBI" id="CHEBI:17865"/>
        <dbReference type="ChEBI" id="CHEBI:29985"/>
        <dbReference type="ChEBI" id="CHEBI:57427"/>
        <dbReference type="EC" id="2.6.1.42"/>
    </reaction>
</comment>
<dbReference type="NCBIfam" id="NF009897">
    <property type="entry name" value="PRK13357.1"/>
    <property type="match status" value="1"/>
</dbReference>
<dbReference type="InterPro" id="IPR001544">
    <property type="entry name" value="Aminotrans_IV"/>
</dbReference>
<evidence type="ECO:0000313" key="17">
    <source>
        <dbReference type="EMBL" id="SCG45142.1"/>
    </source>
</evidence>
<dbReference type="Pfam" id="PF01063">
    <property type="entry name" value="Aminotran_4"/>
    <property type="match status" value="1"/>
</dbReference>
<evidence type="ECO:0000256" key="9">
    <source>
        <dbReference type="ARBA" id="ARBA00022898"/>
    </source>
</evidence>
<comment type="pathway">
    <text evidence="3">Amino-acid biosynthesis; L-valine biosynthesis; L-valine from pyruvate: step 4/4.</text>
</comment>
<dbReference type="NCBIfam" id="TIGR01123">
    <property type="entry name" value="ilvE_II"/>
    <property type="match status" value="1"/>
</dbReference>
<comment type="catalytic activity">
    <reaction evidence="12 16">
        <text>L-isoleucine + 2-oxoglutarate = (S)-3-methyl-2-oxopentanoate + L-glutamate</text>
        <dbReference type="Rhea" id="RHEA:24801"/>
        <dbReference type="ChEBI" id="CHEBI:16810"/>
        <dbReference type="ChEBI" id="CHEBI:29985"/>
        <dbReference type="ChEBI" id="CHEBI:35146"/>
        <dbReference type="ChEBI" id="CHEBI:58045"/>
        <dbReference type="EC" id="2.6.1.42"/>
    </reaction>
</comment>
<dbReference type="InterPro" id="IPR005786">
    <property type="entry name" value="B_amino_transII"/>
</dbReference>
<evidence type="ECO:0000256" key="4">
    <source>
        <dbReference type="ARBA" id="ARBA00005072"/>
    </source>
</evidence>
<evidence type="ECO:0000256" key="15">
    <source>
        <dbReference type="RuleBase" id="RU004516"/>
    </source>
</evidence>
<evidence type="ECO:0000256" key="10">
    <source>
        <dbReference type="ARBA" id="ARBA00023304"/>
    </source>
</evidence>
<evidence type="ECO:0000256" key="5">
    <source>
        <dbReference type="ARBA" id="ARBA00009320"/>
    </source>
</evidence>
<evidence type="ECO:0000313" key="18">
    <source>
        <dbReference type="Proteomes" id="UP000198226"/>
    </source>
</evidence>
<comment type="pathway">
    <text evidence="2">Amino-acid biosynthesis; L-isoleucine biosynthesis; L-isoleucine from 2-oxobutanoate: step 4/4.</text>
</comment>
<dbReference type="Gene3D" id="3.30.470.10">
    <property type="match status" value="1"/>
</dbReference>
<dbReference type="InterPro" id="IPR033939">
    <property type="entry name" value="BCAT_family"/>
</dbReference>
<dbReference type="SUPFAM" id="SSF56752">
    <property type="entry name" value="D-aminoacid aminotransferase-like PLP-dependent enzymes"/>
    <property type="match status" value="1"/>
</dbReference>
<dbReference type="UniPathway" id="UPA00047">
    <property type="reaction ID" value="UER00058"/>
</dbReference>
<keyword evidence="6 16" id="KW-0032">Aminotransferase</keyword>
<dbReference type="AlphaFoldDB" id="A0A125Q0Q1"/>
<dbReference type="Gene3D" id="3.20.10.10">
    <property type="entry name" value="D-amino Acid Aminotransferase, subunit A, domain 2"/>
    <property type="match status" value="1"/>
</dbReference>
<evidence type="ECO:0000256" key="14">
    <source>
        <dbReference type="RuleBase" id="RU004106"/>
    </source>
</evidence>
<reference evidence="18" key="1">
    <citation type="submission" date="2016-06" db="EMBL/GenBank/DDBJ databases">
        <authorList>
            <person name="Varghese N."/>
            <person name="Submissions Spin"/>
        </authorList>
    </citation>
    <scope>NUCLEOTIDE SEQUENCE [LARGE SCALE GENOMIC DNA]</scope>
    <source>
        <strain evidence="18">DSM 44983</strain>
    </source>
</reference>
<accession>A0A125Q0Q1</accession>
<dbReference type="PIRSF" id="PIRSF006468">
    <property type="entry name" value="BCAT1"/>
    <property type="match status" value="1"/>
</dbReference>
<keyword evidence="8 16" id="KW-0808">Transferase</keyword>
<keyword evidence="9 15" id="KW-0663">Pyridoxal phosphate</keyword>
<comment type="similarity">
    <text evidence="5 14">Belongs to the class-IV pyridoxal-phosphate-dependent aminotransferase family.</text>
</comment>
<dbReference type="InterPro" id="IPR043132">
    <property type="entry name" value="BCAT-like_C"/>
</dbReference>
<name>A0A125Q0Q1_9ACTN</name>
<comment type="cofactor">
    <cofactor evidence="1 15">
        <name>pyridoxal 5'-phosphate</name>
        <dbReference type="ChEBI" id="CHEBI:597326"/>
    </cofactor>
</comment>
<evidence type="ECO:0000256" key="11">
    <source>
        <dbReference type="ARBA" id="ARBA00048212"/>
    </source>
</evidence>
<dbReference type="OrthoDB" id="9804984at2"/>
<comment type="pathway">
    <text evidence="4">Amino-acid biosynthesis; L-leucine biosynthesis; L-leucine from 3-methyl-2-oxobutanoate: step 4/4.</text>
</comment>
<dbReference type="GO" id="GO:0009099">
    <property type="term" value="P:L-valine biosynthetic process"/>
    <property type="evidence" value="ECO:0007669"/>
    <property type="project" value="UniProtKB-UniPathway"/>
</dbReference>
<dbReference type="RefSeq" id="WP_067314880.1">
    <property type="nucleotide sequence ID" value="NZ_LRMV01000232.1"/>
</dbReference>
<evidence type="ECO:0000256" key="3">
    <source>
        <dbReference type="ARBA" id="ARBA00004931"/>
    </source>
</evidence>
<protein>
    <recommendedName>
        <fullName evidence="16">Branched-chain-amino-acid aminotransferase</fullName>
        <ecNumber evidence="16">2.6.1.42</ecNumber>
    </recommendedName>
</protein>
<dbReference type="EC" id="2.6.1.42" evidence="16"/>
<gene>
    <name evidence="17" type="ORF">GA0070623_1217</name>
</gene>
<dbReference type="GO" id="GO:0009098">
    <property type="term" value="P:L-leucine biosynthetic process"/>
    <property type="evidence" value="ECO:0007669"/>
    <property type="project" value="UniProtKB-UniPathway"/>
</dbReference>
<dbReference type="UniPathway" id="UPA00049">
    <property type="reaction ID" value="UER00062"/>
</dbReference>
<dbReference type="PANTHER" id="PTHR11825:SF44">
    <property type="entry name" value="BRANCHED-CHAIN-AMINO-ACID AMINOTRANSFERASE"/>
    <property type="match status" value="1"/>
</dbReference>
<evidence type="ECO:0000256" key="8">
    <source>
        <dbReference type="ARBA" id="ARBA00022679"/>
    </source>
</evidence>
<evidence type="ECO:0000256" key="7">
    <source>
        <dbReference type="ARBA" id="ARBA00022605"/>
    </source>
</evidence>
<dbReference type="UniPathway" id="UPA00048">
    <property type="reaction ID" value="UER00073"/>
</dbReference>
<sequence length="361" mass="39434">MTAQFPFVPTDHPTPPRTREEILADPGFGRYFTDHMATAAWSADAGWHDHRVGALEPFTLHPGAAVLHYAQEILEGLKAFRHADGSIWLFRPELNARRFAASARRLVLPELDEETFVESVAALVRADEAWVPPYGGEQSLYLRPFMFAAEAFLGVRPARQATYCVLACPAGSYFPNGVTGVTLWVSTTYSRASIGGTGAAKCGGNYAASLAPQREALDHGCEQVLYLGGEDRRSIDESGTMNVFFVTRDDRLLTPGLGTILDGVTRDSVLTLAAEHGLEPVQRTIDLDELRAGFADGSLTEAFAAGTAAVITPIIGLKNQDFTLAVGDGTPGRHTREFRRHLLDIQAGRAEDRHGWMRRVR</sequence>
<evidence type="ECO:0000256" key="13">
    <source>
        <dbReference type="ARBA" id="ARBA00049229"/>
    </source>
</evidence>
<evidence type="ECO:0000256" key="16">
    <source>
        <dbReference type="RuleBase" id="RU004517"/>
    </source>
</evidence>
<dbReference type="PROSITE" id="PS00770">
    <property type="entry name" value="AA_TRANSFER_CLASS_4"/>
    <property type="match status" value="1"/>
</dbReference>
<dbReference type="InterPro" id="IPR043131">
    <property type="entry name" value="BCAT-like_N"/>
</dbReference>
<dbReference type="GO" id="GO:0009097">
    <property type="term" value="P:isoleucine biosynthetic process"/>
    <property type="evidence" value="ECO:0007669"/>
    <property type="project" value="UniProtKB-UniPathway"/>
</dbReference>
<keyword evidence="18" id="KW-1185">Reference proteome</keyword>
<evidence type="ECO:0000256" key="2">
    <source>
        <dbReference type="ARBA" id="ARBA00004824"/>
    </source>
</evidence>
<dbReference type="InterPro" id="IPR018300">
    <property type="entry name" value="Aminotrans_IV_CS"/>
</dbReference>
<comment type="catalytic activity">
    <reaction evidence="11 16">
        <text>L-valine + 2-oxoglutarate = 3-methyl-2-oxobutanoate + L-glutamate</text>
        <dbReference type="Rhea" id="RHEA:24813"/>
        <dbReference type="ChEBI" id="CHEBI:11851"/>
        <dbReference type="ChEBI" id="CHEBI:16810"/>
        <dbReference type="ChEBI" id="CHEBI:29985"/>
        <dbReference type="ChEBI" id="CHEBI:57762"/>
        <dbReference type="EC" id="2.6.1.42"/>
    </reaction>
</comment>
<keyword evidence="7 16" id="KW-0028">Amino-acid biosynthesis</keyword>
<keyword evidence="10 16" id="KW-0100">Branched-chain amino acid biosynthesis</keyword>
<proteinExistence type="inferred from homology"/>
<dbReference type="GO" id="GO:0004084">
    <property type="term" value="F:branched-chain-amino-acid transaminase activity"/>
    <property type="evidence" value="ECO:0007669"/>
    <property type="project" value="UniProtKB-EC"/>
</dbReference>
<evidence type="ECO:0000256" key="12">
    <source>
        <dbReference type="ARBA" id="ARBA00048798"/>
    </source>
</evidence>
<organism evidence="17 18">
    <name type="scientific">Micromonospora rifamycinica</name>
    <dbReference type="NCBI Taxonomy" id="291594"/>
    <lineage>
        <taxon>Bacteria</taxon>
        <taxon>Bacillati</taxon>
        <taxon>Actinomycetota</taxon>
        <taxon>Actinomycetes</taxon>
        <taxon>Micromonosporales</taxon>
        <taxon>Micromonosporaceae</taxon>
        <taxon>Micromonospora</taxon>
    </lineage>
</organism>
<dbReference type="CDD" id="cd01557">
    <property type="entry name" value="BCAT_beta_family"/>
    <property type="match status" value="1"/>
</dbReference>
<evidence type="ECO:0000256" key="6">
    <source>
        <dbReference type="ARBA" id="ARBA00022576"/>
    </source>
</evidence>
<dbReference type="InterPro" id="IPR036038">
    <property type="entry name" value="Aminotransferase-like"/>
</dbReference>
<dbReference type="PANTHER" id="PTHR11825">
    <property type="entry name" value="SUBGROUP IIII AMINOTRANSFERASE"/>
    <property type="match status" value="1"/>
</dbReference>
<dbReference type="EMBL" id="LT607752">
    <property type="protein sequence ID" value="SCG45142.1"/>
    <property type="molecule type" value="Genomic_DNA"/>
</dbReference>